<feature type="transmembrane region" description="Helical" evidence="1">
    <location>
        <begin position="121"/>
        <end position="144"/>
    </location>
</feature>
<feature type="transmembrane region" description="Helical" evidence="1">
    <location>
        <begin position="222"/>
        <end position="240"/>
    </location>
</feature>
<reference evidence="3 4" key="1">
    <citation type="submission" date="2022-09" db="EMBL/GenBank/DDBJ databases">
        <authorList>
            <person name="Palmer J.M."/>
        </authorList>
    </citation>
    <scope>NUCLEOTIDE SEQUENCE [LARGE SCALE GENOMIC DNA]</scope>
    <source>
        <strain evidence="3 4">DSM 7382</strain>
    </source>
</reference>
<evidence type="ECO:0000256" key="1">
    <source>
        <dbReference type="SAM" id="Phobius"/>
    </source>
</evidence>
<dbReference type="EMBL" id="JASBNA010000038">
    <property type="protein sequence ID" value="KAK7681924.1"/>
    <property type="molecule type" value="Genomic_DNA"/>
</dbReference>
<evidence type="ECO:0000313" key="3">
    <source>
        <dbReference type="EMBL" id="KAK7681924.1"/>
    </source>
</evidence>
<feature type="domain" description="DUF6533" evidence="2">
    <location>
        <begin position="22"/>
        <end position="65"/>
    </location>
</feature>
<protein>
    <recommendedName>
        <fullName evidence="2">DUF6533 domain-containing protein</fullName>
    </recommendedName>
</protein>
<proteinExistence type="predicted"/>
<sequence>MSVVLDSTSVCDLIHDVQTTKYLMIAAISLWGYDYMLGVFEEIRMLGLRSLTMPHMVYFLSRILSALHLFLGIGIIVQPLDYCHYKALAIPVEWLVAIAMPCNSWLFFIRVRGIYIRSPKVVILFSILWATTLLSFCFPFGYTIKTIRSEGGSCTSIFYLSDHLLPLPLVALVVFDTAVIIAISAHLTMHDSSRSWTSRLKSVIVARHMGQITRSFLRSGQVYYLATVGIHIAIAIIGFMPSICTLFVGEILVVSSAMQNMMACRAFRLLKFSRTGDSMDSSRVLAESNVTSVFRFRYDTESDSEFLGTGDMEDDG</sequence>
<feature type="transmembrane region" description="Helical" evidence="1">
    <location>
        <begin position="164"/>
        <end position="189"/>
    </location>
</feature>
<dbReference type="AlphaFoldDB" id="A0AAW0FUI6"/>
<gene>
    <name evidence="3" type="ORF">QCA50_014886</name>
</gene>
<keyword evidence="1" id="KW-1133">Transmembrane helix</keyword>
<dbReference type="Proteomes" id="UP001385951">
    <property type="component" value="Unassembled WGS sequence"/>
</dbReference>
<feature type="transmembrane region" description="Helical" evidence="1">
    <location>
        <begin position="55"/>
        <end position="76"/>
    </location>
</feature>
<dbReference type="Pfam" id="PF20151">
    <property type="entry name" value="DUF6533"/>
    <property type="match status" value="1"/>
</dbReference>
<keyword evidence="1" id="KW-0812">Transmembrane</keyword>
<feature type="transmembrane region" description="Helical" evidence="1">
    <location>
        <begin position="22"/>
        <end position="43"/>
    </location>
</feature>
<keyword evidence="4" id="KW-1185">Reference proteome</keyword>
<organism evidence="3 4">
    <name type="scientific">Cerrena zonata</name>
    <dbReference type="NCBI Taxonomy" id="2478898"/>
    <lineage>
        <taxon>Eukaryota</taxon>
        <taxon>Fungi</taxon>
        <taxon>Dikarya</taxon>
        <taxon>Basidiomycota</taxon>
        <taxon>Agaricomycotina</taxon>
        <taxon>Agaricomycetes</taxon>
        <taxon>Polyporales</taxon>
        <taxon>Cerrenaceae</taxon>
        <taxon>Cerrena</taxon>
    </lineage>
</organism>
<feature type="transmembrane region" description="Helical" evidence="1">
    <location>
        <begin position="88"/>
        <end position="109"/>
    </location>
</feature>
<dbReference type="InterPro" id="IPR045340">
    <property type="entry name" value="DUF6533"/>
</dbReference>
<comment type="caution">
    <text evidence="3">The sequence shown here is derived from an EMBL/GenBank/DDBJ whole genome shotgun (WGS) entry which is preliminary data.</text>
</comment>
<name>A0AAW0FUI6_9APHY</name>
<evidence type="ECO:0000259" key="2">
    <source>
        <dbReference type="Pfam" id="PF20151"/>
    </source>
</evidence>
<evidence type="ECO:0000313" key="4">
    <source>
        <dbReference type="Proteomes" id="UP001385951"/>
    </source>
</evidence>
<keyword evidence="1" id="KW-0472">Membrane</keyword>
<accession>A0AAW0FUI6</accession>